<feature type="signal peptide" evidence="8">
    <location>
        <begin position="1"/>
        <end position="18"/>
    </location>
</feature>
<evidence type="ECO:0000256" key="6">
    <source>
        <dbReference type="ARBA" id="ARBA00022801"/>
    </source>
</evidence>
<dbReference type="Pfam" id="PF01083">
    <property type="entry name" value="Cutinase"/>
    <property type="match status" value="1"/>
</dbReference>
<dbReference type="PANTHER" id="PTHR33630:SF13">
    <property type="entry name" value="ACETYLXYLAN ESTERASE"/>
    <property type="match status" value="1"/>
</dbReference>
<evidence type="ECO:0000256" key="5">
    <source>
        <dbReference type="ARBA" id="ARBA00022729"/>
    </source>
</evidence>
<keyword evidence="3 8" id="KW-0719">Serine esterase</keyword>
<dbReference type="EC" id="3.1.1.74" evidence="8"/>
<dbReference type="PROSITE" id="PS00155">
    <property type="entry name" value="CUTINASE_1"/>
    <property type="match status" value="1"/>
</dbReference>
<keyword evidence="4 8" id="KW-0964">Secreted</keyword>
<evidence type="ECO:0000256" key="4">
    <source>
        <dbReference type="ARBA" id="ARBA00022525"/>
    </source>
</evidence>
<evidence type="ECO:0000313" key="9">
    <source>
        <dbReference type="EMBL" id="PVH98965.1"/>
    </source>
</evidence>
<comment type="subcellular location">
    <subcellularLocation>
        <location evidence="1 8">Secreted</location>
    </subcellularLocation>
</comment>
<dbReference type="EMBL" id="KZ805402">
    <property type="protein sequence ID" value="PVH98965.1"/>
    <property type="molecule type" value="Genomic_DNA"/>
</dbReference>
<keyword evidence="5 8" id="KW-0732">Signal</keyword>
<keyword evidence="6 8" id="KW-0378">Hydrolase</keyword>
<comment type="function">
    <text evidence="8">Catalyzes the hydrolysis of complex carboxylic polyesters found in the cell wall of plants. Degrades cutin, a macromolecule that forms the structure of the plant cuticle.</text>
</comment>
<dbReference type="InterPro" id="IPR000675">
    <property type="entry name" value="Cutinase/axe"/>
</dbReference>
<organism evidence="9 10">
    <name type="scientific">Periconia macrospinosa</name>
    <dbReference type="NCBI Taxonomy" id="97972"/>
    <lineage>
        <taxon>Eukaryota</taxon>
        <taxon>Fungi</taxon>
        <taxon>Dikarya</taxon>
        <taxon>Ascomycota</taxon>
        <taxon>Pezizomycotina</taxon>
        <taxon>Dothideomycetes</taxon>
        <taxon>Pleosporomycetidae</taxon>
        <taxon>Pleosporales</taxon>
        <taxon>Massarineae</taxon>
        <taxon>Periconiaceae</taxon>
        <taxon>Periconia</taxon>
    </lineage>
</organism>
<dbReference type="STRING" id="97972.A0A2V1DM13"/>
<reference evidence="9 10" key="1">
    <citation type="journal article" date="2018" name="Sci. Rep.">
        <title>Comparative genomics provides insights into the lifestyle and reveals functional heterogeneity of dark septate endophytic fungi.</title>
        <authorList>
            <person name="Knapp D.G."/>
            <person name="Nemeth J.B."/>
            <person name="Barry K."/>
            <person name="Hainaut M."/>
            <person name="Henrissat B."/>
            <person name="Johnson J."/>
            <person name="Kuo A."/>
            <person name="Lim J.H.P."/>
            <person name="Lipzen A."/>
            <person name="Nolan M."/>
            <person name="Ohm R.A."/>
            <person name="Tamas L."/>
            <person name="Grigoriev I.V."/>
            <person name="Spatafora J.W."/>
            <person name="Nagy L.G."/>
            <person name="Kovacs G.M."/>
        </authorList>
    </citation>
    <scope>NUCLEOTIDE SEQUENCE [LARGE SCALE GENOMIC DNA]</scope>
    <source>
        <strain evidence="9 10">DSE2036</strain>
    </source>
</reference>
<dbReference type="InterPro" id="IPR029058">
    <property type="entry name" value="AB_hydrolase_fold"/>
</dbReference>
<gene>
    <name evidence="9" type="ORF">DM02DRAFT_680582</name>
</gene>
<protein>
    <recommendedName>
        <fullName evidence="8">Cutinase</fullName>
        <ecNumber evidence="8">3.1.1.74</ecNumber>
    </recommendedName>
</protein>
<comment type="similarity">
    <text evidence="2 8">Belongs to the cutinase family.</text>
</comment>
<feature type="chain" id="PRO_5015796069" description="Cutinase" evidence="8">
    <location>
        <begin position="19"/>
        <end position="236"/>
    </location>
</feature>
<evidence type="ECO:0000256" key="8">
    <source>
        <dbReference type="RuleBase" id="RU361263"/>
    </source>
</evidence>
<evidence type="ECO:0000256" key="7">
    <source>
        <dbReference type="ARBA" id="ARBA00023157"/>
    </source>
</evidence>
<accession>A0A2V1DM13</accession>
<comment type="catalytic activity">
    <reaction evidence="8">
        <text>cutin + H2O = cutin monomers.</text>
        <dbReference type="EC" id="3.1.1.74"/>
    </reaction>
</comment>
<evidence type="ECO:0000313" key="10">
    <source>
        <dbReference type="Proteomes" id="UP000244855"/>
    </source>
</evidence>
<dbReference type="GO" id="GO:0005576">
    <property type="term" value="C:extracellular region"/>
    <property type="evidence" value="ECO:0007669"/>
    <property type="project" value="UniProtKB-SubCell"/>
</dbReference>
<dbReference type="InterPro" id="IPR043580">
    <property type="entry name" value="CUTINASE_1"/>
</dbReference>
<dbReference type="SMART" id="SM01110">
    <property type="entry name" value="Cutinase"/>
    <property type="match status" value="1"/>
</dbReference>
<dbReference type="PANTHER" id="PTHR33630">
    <property type="entry name" value="CUTINASE RV1984C-RELATED-RELATED"/>
    <property type="match status" value="1"/>
</dbReference>
<keyword evidence="7" id="KW-1015">Disulfide bond</keyword>
<dbReference type="AlphaFoldDB" id="A0A2V1DM13"/>
<evidence type="ECO:0000256" key="1">
    <source>
        <dbReference type="ARBA" id="ARBA00004613"/>
    </source>
</evidence>
<dbReference type="Gene3D" id="3.40.50.1820">
    <property type="entry name" value="alpha/beta hydrolase"/>
    <property type="match status" value="1"/>
</dbReference>
<sequence length="236" mass="24211">MLAAATLAFLSLLSGSLAAPATKVEERQGNCHSVHIFLARGTSEPYPGRQSAVVSAICNGITNCGYEDVNYPASTNPSYCSSVSAGIASGTSQITAYANRCPNAKLVLSGYSQGAQLFGDILGGGGGNSGLGCSSAVNAGLNPSTSPGNKIRAALFFGDPRHAASQVYNTGTGSNGNGINPRTGTQLASLNRFSNVLRSWCLSGDNVCARGTDPNAHTSYFNIFSTEAGSWVKTKL</sequence>
<proteinExistence type="inferred from homology"/>
<dbReference type="OrthoDB" id="2586582at2759"/>
<evidence type="ECO:0000256" key="2">
    <source>
        <dbReference type="ARBA" id="ARBA00007534"/>
    </source>
</evidence>
<dbReference type="Proteomes" id="UP000244855">
    <property type="component" value="Unassembled WGS sequence"/>
</dbReference>
<dbReference type="GO" id="GO:0050525">
    <property type="term" value="F:cutinase activity"/>
    <property type="evidence" value="ECO:0007669"/>
    <property type="project" value="UniProtKB-UniRule"/>
</dbReference>
<dbReference type="SUPFAM" id="SSF53474">
    <property type="entry name" value="alpha/beta-Hydrolases"/>
    <property type="match status" value="1"/>
</dbReference>
<evidence type="ECO:0000256" key="3">
    <source>
        <dbReference type="ARBA" id="ARBA00022487"/>
    </source>
</evidence>
<keyword evidence="10" id="KW-1185">Reference proteome</keyword>
<name>A0A2V1DM13_9PLEO</name>